<dbReference type="Proteomes" id="UP000700596">
    <property type="component" value="Unassembled WGS sequence"/>
</dbReference>
<gene>
    <name evidence="1" type="ORF">B0J11DRAFT_587850</name>
</gene>
<comment type="caution">
    <text evidence="1">The sequence shown here is derived from an EMBL/GenBank/DDBJ whole genome shotgun (WGS) entry which is preliminary data.</text>
</comment>
<sequence length="148" mass="16489">MSPGETTACASCSMYLHGLNGVAKHLAQRFALLIVAKVDISSICACARKRNWFDLRFLSSASNSFSRDMGIERPAWMRNMVQGEDGGRFWYQSTPHSGQAKGNGNEVLRGVGLLTLVWNLLDVAPEGRGEWEVRMWGMWRKIVAIPSN</sequence>
<reference evidence="1" key="1">
    <citation type="journal article" date="2021" name="Nat. Commun.">
        <title>Genetic determinants of endophytism in the Arabidopsis root mycobiome.</title>
        <authorList>
            <person name="Mesny F."/>
            <person name="Miyauchi S."/>
            <person name="Thiergart T."/>
            <person name="Pickel B."/>
            <person name="Atanasova L."/>
            <person name="Karlsson M."/>
            <person name="Huettel B."/>
            <person name="Barry K.W."/>
            <person name="Haridas S."/>
            <person name="Chen C."/>
            <person name="Bauer D."/>
            <person name="Andreopoulos W."/>
            <person name="Pangilinan J."/>
            <person name="LaButti K."/>
            <person name="Riley R."/>
            <person name="Lipzen A."/>
            <person name="Clum A."/>
            <person name="Drula E."/>
            <person name="Henrissat B."/>
            <person name="Kohler A."/>
            <person name="Grigoriev I.V."/>
            <person name="Martin F.M."/>
            <person name="Hacquard S."/>
        </authorList>
    </citation>
    <scope>NUCLEOTIDE SEQUENCE</scope>
    <source>
        <strain evidence="1">MPI-CAGE-CH-0243</strain>
    </source>
</reference>
<dbReference type="InterPro" id="IPR010296">
    <property type="entry name" value="DUF899_thioredox"/>
</dbReference>
<name>A0A9P9EHS7_9PLEO</name>
<proteinExistence type="predicted"/>
<keyword evidence="2" id="KW-1185">Reference proteome</keyword>
<dbReference type="Pfam" id="PF05988">
    <property type="entry name" value="DUF899"/>
    <property type="match status" value="1"/>
</dbReference>
<evidence type="ECO:0000313" key="2">
    <source>
        <dbReference type="Proteomes" id="UP000700596"/>
    </source>
</evidence>
<protein>
    <submittedName>
        <fullName evidence="1">Uncharacterized protein</fullName>
    </submittedName>
</protein>
<organism evidence="1 2">
    <name type="scientific">Dendryphion nanum</name>
    <dbReference type="NCBI Taxonomy" id="256645"/>
    <lineage>
        <taxon>Eukaryota</taxon>
        <taxon>Fungi</taxon>
        <taxon>Dikarya</taxon>
        <taxon>Ascomycota</taxon>
        <taxon>Pezizomycotina</taxon>
        <taxon>Dothideomycetes</taxon>
        <taxon>Pleosporomycetidae</taxon>
        <taxon>Pleosporales</taxon>
        <taxon>Torulaceae</taxon>
        <taxon>Dendryphion</taxon>
    </lineage>
</organism>
<dbReference type="EMBL" id="JAGMWT010000001">
    <property type="protein sequence ID" value="KAH7138495.1"/>
    <property type="molecule type" value="Genomic_DNA"/>
</dbReference>
<accession>A0A9P9EHS7</accession>
<evidence type="ECO:0000313" key="1">
    <source>
        <dbReference type="EMBL" id="KAH7138495.1"/>
    </source>
</evidence>
<dbReference type="AlphaFoldDB" id="A0A9P9EHS7"/>
<dbReference type="OrthoDB" id="3503208at2759"/>